<dbReference type="KEGG" id="pdu:PDUR_25360"/>
<proteinExistence type="predicted"/>
<dbReference type="eggNOG" id="COG2327">
    <property type="taxonomic scope" value="Bacteria"/>
</dbReference>
<protein>
    <submittedName>
        <fullName evidence="3">Polysaccharide pyruvyl transferase</fullName>
    </submittedName>
</protein>
<evidence type="ECO:0000313" key="4">
    <source>
        <dbReference type="Proteomes" id="UP000029409"/>
    </source>
</evidence>
<dbReference type="Pfam" id="PF04230">
    <property type="entry name" value="PS_pyruv_trans"/>
    <property type="match status" value="1"/>
</dbReference>
<dbReference type="InterPro" id="IPR007345">
    <property type="entry name" value="Polysacch_pyruvyl_Trfase"/>
</dbReference>
<organism evidence="3 4">
    <name type="scientific">Paenibacillus durus</name>
    <name type="common">Paenibacillus azotofixans</name>
    <dbReference type="NCBI Taxonomy" id="44251"/>
    <lineage>
        <taxon>Bacteria</taxon>
        <taxon>Bacillati</taxon>
        <taxon>Bacillota</taxon>
        <taxon>Bacilli</taxon>
        <taxon>Bacillales</taxon>
        <taxon>Paenibacillaceae</taxon>
        <taxon>Paenibacillus</taxon>
    </lineage>
</organism>
<keyword evidence="3" id="KW-0808">Transferase</keyword>
<dbReference type="Proteomes" id="UP000029409">
    <property type="component" value="Chromosome"/>
</dbReference>
<evidence type="ECO:0000313" key="3">
    <source>
        <dbReference type="EMBL" id="AIQ14835.1"/>
    </source>
</evidence>
<dbReference type="RefSeq" id="WP_042208541.1">
    <property type="nucleotide sequence ID" value="NZ_CP009288.1"/>
</dbReference>
<dbReference type="STRING" id="44251.PDUR_25360"/>
<feature type="region of interest" description="Disordered" evidence="1">
    <location>
        <begin position="180"/>
        <end position="206"/>
    </location>
</feature>
<dbReference type="PANTHER" id="PTHR36836">
    <property type="entry name" value="COLANIC ACID BIOSYNTHESIS PROTEIN WCAK"/>
    <property type="match status" value="1"/>
</dbReference>
<feature type="domain" description="Polysaccharide pyruvyl transferase" evidence="2">
    <location>
        <begin position="18"/>
        <end position="327"/>
    </location>
</feature>
<name>A0A089HVQ2_PAEDU</name>
<dbReference type="PANTHER" id="PTHR36836:SF1">
    <property type="entry name" value="COLANIC ACID BIOSYNTHESIS PROTEIN WCAK"/>
    <property type="match status" value="1"/>
</dbReference>
<evidence type="ECO:0000256" key="1">
    <source>
        <dbReference type="SAM" id="MobiDB-lite"/>
    </source>
</evidence>
<dbReference type="AlphaFoldDB" id="A0A089HVQ2"/>
<accession>A0A089HVQ2</accession>
<dbReference type="EMBL" id="CP009288">
    <property type="protein sequence ID" value="AIQ14835.1"/>
    <property type="molecule type" value="Genomic_DNA"/>
</dbReference>
<dbReference type="GO" id="GO:0016740">
    <property type="term" value="F:transferase activity"/>
    <property type="evidence" value="ECO:0007669"/>
    <property type="project" value="UniProtKB-KW"/>
</dbReference>
<evidence type="ECO:0000259" key="2">
    <source>
        <dbReference type="Pfam" id="PF04230"/>
    </source>
</evidence>
<reference evidence="3 4" key="1">
    <citation type="submission" date="2014-08" db="EMBL/GenBank/DDBJ databases">
        <title>Comparative genomics of the Paenibacillus odorifer group.</title>
        <authorList>
            <person name="den Bakker H.C."/>
            <person name="Tsai Y.-C."/>
            <person name="Martin N."/>
            <person name="Korlach J."/>
            <person name="Wiedmann M."/>
        </authorList>
    </citation>
    <scope>NUCLEOTIDE SEQUENCE [LARGE SCALE GENOMIC DNA]</scope>
    <source>
        <strain evidence="3 4">DSM 1735</strain>
    </source>
</reference>
<dbReference type="NCBIfam" id="TIGR03609">
    <property type="entry name" value="S_layer_CsaB"/>
    <property type="match status" value="1"/>
</dbReference>
<sequence>MVAPAQKIVLSGYYGFRNSGDEAVLQSILNALKRQSELLGISIEPVVLSIDPEWTTATYGVESVHRMKLADVRRAIGESAGLISGGGSLLQDVTSGKSIPYYLGIIKLAQWMGKPTFVYAQGIGPVQRKWFHPMIKSVFRKCAYVSVRDEQSRQLLMTMGLRQSEVHVVPDPVMGLTLPEESDAGSNLVGQPAETHGAEPVSVTNSSSVSPDLPVVGISVRYWEKDRRELDAIVEGLRQVCRTLPVHLRFLPFHLPSDTEASQYCMDKLGGDIAATGSVVSFCEDADHPQKMLREVGACDVLLGMRLHSLIYAAGRRVPLIGISYDPKIDHFLGRINCLPVGTTASLDSTALGKEIIRLLKGREVWRREKERLIDSLIFEAEAPARQIVEYLRHKG</sequence>
<gene>
    <name evidence="3" type="ORF">PDUR_25360</name>
</gene>
<dbReference type="InterPro" id="IPR019896">
    <property type="entry name" value="Polysacch_pyruvyl_Trfase_CsaB"/>
</dbReference>
<keyword evidence="4" id="KW-1185">Reference proteome</keyword>
<dbReference type="OrthoDB" id="3199616at2"/>